<feature type="non-terminal residue" evidence="2">
    <location>
        <position position="3661"/>
    </location>
</feature>
<feature type="non-terminal residue" evidence="2">
    <location>
        <position position="1"/>
    </location>
</feature>
<feature type="region of interest" description="Disordered" evidence="1">
    <location>
        <begin position="3490"/>
        <end position="3527"/>
    </location>
</feature>
<feature type="compositionally biased region" description="Basic and acidic residues" evidence="1">
    <location>
        <begin position="3444"/>
        <end position="3466"/>
    </location>
</feature>
<feature type="region of interest" description="Disordered" evidence="1">
    <location>
        <begin position="3539"/>
        <end position="3604"/>
    </location>
</feature>
<feature type="compositionally biased region" description="Basic and acidic residues" evidence="1">
    <location>
        <begin position="3328"/>
        <end position="3361"/>
    </location>
</feature>
<feature type="compositionally biased region" description="Basic and acidic residues" evidence="1">
    <location>
        <begin position="1888"/>
        <end position="1900"/>
    </location>
</feature>
<feature type="compositionally biased region" description="Basic and acidic residues" evidence="1">
    <location>
        <begin position="3574"/>
        <end position="3604"/>
    </location>
</feature>
<feature type="compositionally biased region" description="Basic residues" evidence="1">
    <location>
        <begin position="3061"/>
        <end position="3074"/>
    </location>
</feature>
<feature type="compositionally biased region" description="Acidic residues" evidence="1">
    <location>
        <begin position="3251"/>
        <end position="3268"/>
    </location>
</feature>
<feature type="compositionally biased region" description="Polar residues" evidence="1">
    <location>
        <begin position="2636"/>
        <end position="2646"/>
    </location>
</feature>
<dbReference type="EMBL" id="NEVH01009068">
    <property type="protein sequence ID" value="PNF34035.1"/>
    <property type="molecule type" value="Genomic_DNA"/>
</dbReference>
<feature type="region of interest" description="Disordered" evidence="1">
    <location>
        <begin position="2185"/>
        <end position="2210"/>
    </location>
</feature>
<feature type="region of interest" description="Disordered" evidence="1">
    <location>
        <begin position="1"/>
        <end position="31"/>
    </location>
</feature>
<feature type="compositionally biased region" description="Basic and acidic residues" evidence="1">
    <location>
        <begin position="1568"/>
        <end position="1597"/>
    </location>
</feature>
<feature type="compositionally biased region" description="Basic and acidic residues" evidence="1">
    <location>
        <begin position="3411"/>
        <end position="3437"/>
    </location>
</feature>
<proteinExistence type="predicted"/>
<feature type="region of interest" description="Disordered" evidence="1">
    <location>
        <begin position="2625"/>
        <end position="2646"/>
    </location>
</feature>
<feature type="compositionally biased region" description="Acidic residues" evidence="1">
    <location>
        <begin position="1763"/>
        <end position="1774"/>
    </location>
</feature>
<evidence type="ECO:0000313" key="2">
    <source>
        <dbReference type="EMBL" id="PNF34035.1"/>
    </source>
</evidence>
<feature type="compositionally biased region" description="Basic and acidic residues" evidence="1">
    <location>
        <begin position="3039"/>
        <end position="3049"/>
    </location>
</feature>
<feature type="compositionally biased region" description="Basic and acidic residues" evidence="1">
    <location>
        <begin position="1434"/>
        <end position="1464"/>
    </location>
</feature>
<feature type="compositionally biased region" description="Basic and acidic residues" evidence="1">
    <location>
        <begin position="1819"/>
        <end position="1859"/>
    </location>
</feature>
<evidence type="ECO:0008006" key="4">
    <source>
        <dbReference type="Google" id="ProtNLM"/>
    </source>
</evidence>
<feature type="compositionally biased region" description="Basic and acidic residues" evidence="1">
    <location>
        <begin position="1920"/>
        <end position="1950"/>
    </location>
</feature>
<feature type="compositionally biased region" description="Basic residues" evidence="1">
    <location>
        <begin position="1748"/>
        <end position="1757"/>
    </location>
</feature>
<keyword evidence="3" id="KW-1185">Reference proteome</keyword>
<feature type="region of interest" description="Disordered" evidence="1">
    <location>
        <begin position="3026"/>
        <end position="3139"/>
    </location>
</feature>
<feature type="region of interest" description="Disordered" evidence="1">
    <location>
        <begin position="1416"/>
        <end position="1601"/>
    </location>
</feature>
<accession>A0A2J7QZN3</accession>
<feature type="compositionally biased region" description="Basic and acidic residues" evidence="1">
    <location>
        <begin position="1494"/>
        <end position="1510"/>
    </location>
</feature>
<sequence>EVVAEDKEGECASPENPESKFATPDISGQEVAQKTEVIPEARTGEVTVEFPSKVQANPEQLTFDSVVLSETAVQESEGEFKGKLKFDIHSADLAFEEGRSVTVTQVTLEDKETDYVTPDKPKERIAHPDISGQEIALTSEVLTELSVGHLPSEVAPTYKALSGQKPHESIIQTQAIIQEQEGNLSEQRKPDSKLAQLILEEGNSVTVTTTIPGDSEIEFVAPEKPKERVAVTDILGKEVAEKSEIILGLSFTELKQETQISAWANPEQLPYESVMLTEAAIREREGKFDVDKKPDSMQAELDFELEHSVTVSQITLGDQERLYTAPELPKERKAYLDISESQEVAEQMQVMPNVAIKELEYVAPLSEEARLGQVTLKSVSVMEGLAQESEAEFTGKFLPSTKRADTLIEEGRKVQMVTEVLVEDKEGRIDKLDIPQGRNAETDIFGREVAEKSEVYAEICVCDITTALQQQQQQLTANLQQIPFESLLLSETIVTEKEDEMKPDHMVIKKSAQMSFEEGKSVTVTEVISQDKESTYIAPEKPKGAVAQPEILGKEVAEKTEIVSELGIIELSEDIPSTASAVPESIPFQVIVQTEADVQDREGEFTGAFKPGTKNVDVTFEEGKSIIITEIITAEDKEDRHMTTEIPIGKLAHRDITTQEIAEKSEVLADICLGEVVAESPQKIIATLEQLPYESIIQTESMIGEHESEFKEEMHLVKRNAAFTFEEGRSISVTQVNVEHKEDILQAQDTPKQRTAQPDVISQESIQLSEVLTQMHVGKVTHTQPTTERIQADQETVEGLIISEGDVQEKEGIFDAVFKPSSKTAEIQFEEGKVITVSEVLIEDKEEEYKAPEGPKHRIAQPDITAQDIAEKTEVIVEFGVSKFTSQMPSTAVANTEHLTLESLVQEQTAVIESEGEFGSVFKPDTKSAELTFEEGKRGITVTQIVVEDKEGTCQDLDLPKERSAQPEIVGQEVVQKTEVITGLAPGEIALHTLPQIGQASPEQLPYESVVLTEATVRESEGVLKTKAKPESTNADLSFQEEQSITVTEVMVQDKEGIKIITGVANEGVARPDIIEREVALKSEVLPETMVGQLDIQVPEPSVAMQAVPQQQHSLVVTELGTGELESVLPDLVKPSSKTTIISFEEQEAKLLVTEVQPEDREEILAEMAPQTTHTTAIQSFEQMPALIVSETTTEINEGEYVTDVEQQASATEMVEDITTQFQTISTASGAQMIKRTVRKVIKGGKKVVLQPDKEEEGGGVSIEEIVDEGEIPEAEEITPVIVEELAEDAAVTEGKPEVTKEKRKKKIVKKVTRRRGSKEETIVLTTVEDEGNKPEVKVYEIISEDAVPQAIQKVESQIIEEETIVTSDEISVNKEQKPDIWPEEEEIPNKMGKKKVKKPKVAKVTEDRSVFSQMEAEEVTENLESVEQVPVPQDKDGDELRKKQIQIPEEKEKPESITLKDVETTQLLEDIPPDTAEEVQPSPEEVKPQIIEKLQEGRKSKQKKPKDFEVSVEVAGTIGDVEKPTENTEEDITKSDESREIKKKKKLKKKPQTTEEFPEIVENIPDISDKELPDKPLKERETEDALDMKETDDKTANKVVKKKRKIKSVEAYKEEVPAEQPEKLEAVQPTEEPVPEKPATGESKDKKKIKPKLMKLEQVEIKPTKVKVVDVSNVEEFPLFAQIKLKKAKIIGKKEIKSVELPKILLRSHIKHIHYPPEEIKCIITTLNVKPEHGILSRNTQEALKLQRKKTRKIKLPGKEETELEESQFEVEETEKPTKEEEDVKSSWEKLPKKPELEEDEAHKLVIGKGNLPQTEQPEEKVKLKKIPEKLQEPEEKEKQKPKKHEPADGKSKKEKQEISPQLQPVEDINFEREEPVKPYPMPEVPKQLEEELPETEKLKKTRPKKPKKEPEVIQIPLEKGKPKEPQLEEDKDISLKKKMGEPKKEKPEAITLKPFTKEKPPDEEDKTELVIGKPKPIDAKEGDEEIIPRVFGEEKKLKRKKSAKESDTPIEAEKKPDVTSEDEVKCDEPVPISKTVVELKPLIEDKATDEEVMFVDRTQLQEEPKISEMPVDVQVQEAEIQKNLVKKKKKKKVTIVEHVQLLDEGAEEHEDSGDVEKIEDLVPLEYKPNEATSTYEKSESMEVAQTVPIEMTENISKKPEILKQARSELGIQTAVTIEEVTAQDHELPLEQEDSLQKAKTTMEAKEHEVAEISEILTKWKEAERQDQKPPEDHAMQDILFQEQVSTSVVQTMENTETLQQAPVPSRDTAHLVEHPSVTKIPQEEIVSPEGAETSFVGKDAPERVQETKVIEEQDIKVEKKKKKTAVKKKPAEAITSEGAPSENTEAFEVKAPSVEEIKPTIAPIEAVVVDQVTSEQVAKEFLVSERQEIKPSAAVTLKDSISVTDLSLTHVAEDITPLKTPVAEEINVSVCEREVASLQETHTGEVVQELPTQHKPAQESADTVVTSQKVVTQFEVQPHETGEMYTPQELSKESQAKTVLSENMSITVKHVEAFETHTEFDQSISTTENIHPSVIPQTTVSVTFIGTEHKEGVLLPQEKLHTVLATQSFPEHDSITVSQVKTIEMPSELATPETLGESAVTTSSLSTVEPVSVTEVQLAQAPGEEIIPQKKPQTETAQRKLSTQEPLQIQEVTTEQIATITSPEETQQVITQVQKVVQKRQLATIITDVSTDTKEGDLKNLTTTQEQATVTIPETKHHLIITQVETDLFPGEVPVSSLPTKEQVSPTILQEKPSLIVEVTKTIVQEQPVEEEVPKVQIRETDIPEHEISKHEGDELKAVHKKPKKKKVVPETPKTAIEERTEDITTEDLIPAELASPERAEESISVLEGNETLEITEGVTTTELEMVEESLPDKAEQTIILLEGAETVQVVTEMNAEVLAKLKKPAPEIAEKIVLPHETKETIQVTPEITTEELKSSDVPVPAEVAPTEESRESVSVIEVDVKAPVRKPSKKKKIPEEQKITELHTEEETVEDLVPEITSLPEMAKPAVPVTKVVEVTEVTPEATTLEIEPQEPITEEAKVVEETEKPMNVTQNDVKAPAKKPSKKKKKVTQRVRDESPVKADVEQGGEEELKPVPEDVKLGEKPVESKPESEKLIKKKPSEDKPTDKKPVLEKMKPQLMKIERKEVKPTKVKVVDIKEEVPLFAKVKLKKASVQKREIQSTELPKVLLKSNLKVIQYPPEEIKPIITHLNVKSDHGILSRNAQEALKLQKKKVKKIKLSEKEHIELEDSAFELEEPEKTIEEEEENKTSWERMPKKSEPEETEERKLVIGKGKIPKVEEEVEQVTLKKIPQKPQEVDETVPIKPKKIEPQDIKLPESKEEVSLELEPLKKPQAHKDIPEETQFPRVEPEKLEEEKPQEEKLITPKPKGENPEPETIKIPLKKGVPKKPVPEKEKDITLRKKMGEPEEGKPEEITLKPFTKKKPENEPEAKEIEAGKPKLIEKSNDDEDIKPVLLKHDEVPDLIQEIKKAEPAEETVEEMKEVKPRKPTKKETTENIEEIKPDVVKEKASDEITFTEVKPKEPEKPSEEITITKFRKPKEPMQQEEFQETSIAKKEPEKTKKEDEINEEVIPKKSEKPKKPMVEEVLEELKIKEIEPEKPKEEEQVSEEIPIKKIKKPKKPVMDEVAEEITIKKIEPEK</sequence>
<dbReference type="Proteomes" id="UP000235965">
    <property type="component" value="Unassembled WGS sequence"/>
</dbReference>
<organism evidence="2 3">
    <name type="scientific">Cryptotermes secundus</name>
    <dbReference type="NCBI Taxonomy" id="105785"/>
    <lineage>
        <taxon>Eukaryota</taxon>
        <taxon>Metazoa</taxon>
        <taxon>Ecdysozoa</taxon>
        <taxon>Arthropoda</taxon>
        <taxon>Hexapoda</taxon>
        <taxon>Insecta</taxon>
        <taxon>Pterygota</taxon>
        <taxon>Neoptera</taxon>
        <taxon>Polyneoptera</taxon>
        <taxon>Dictyoptera</taxon>
        <taxon>Blattodea</taxon>
        <taxon>Blattoidea</taxon>
        <taxon>Termitoidae</taxon>
        <taxon>Kalotermitidae</taxon>
        <taxon>Cryptotermitinae</taxon>
        <taxon>Cryptotermes</taxon>
    </lineage>
</organism>
<feature type="compositionally biased region" description="Basic residues" evidence="1">
    <location>
        <begin position="1542"/>
        <end position="1552"/>
    </location>
</feature>
<gene>
    <name evidence="2" type="ORF">B7P43_G03475</name>
</gene>
<feature type="region of interest" description="Disordered" evidence="1">
    <location>
        <begin position="1613"/>
        <end position="1650"/>
    </location>
</feature>
<feature type="region of interest" description="Disordered" evidence="1">
    <location>
        <begin position="3251"/>
        <end position="3292"/>
    </location>
</feature>
<protein>
    <recommendedName>
        <fullName evidence="4">Titin</fullName>
    </recommendedName>
</protein>
<reference evidence="2 3" key="1">
    <citation type="submission" date="2017-12" db="EMBL/GenBank/DDBJ databases">
        <title>Hemimetabolous genomes reveal molecular basis of termite eusociality.</title>
        <authorList>
            <person name="Harrison M.C."/>
            <person name="Jongepier E."/>
            <person name="Robertson H.M."/>
            <person name="Arning N."/>
            <person name="Bitard-Feildel T."/>
            <person name="Chao H."/>
            <person name="Childers C.P."/>
            <person name="Dinh H."/>
            <person name="Doddapaneni H."/>
            <person name="Dugan S."/>
            <person name="Gowin J."/>
            <person name="Greiner C."/>
            <person name="Han Y."/>
            <person name="Hu H."/>
            <person name="Hughes D.S.T."/>
            <person name="Huylmans A.-K."/>
            <person name="Kemena C."/>
            <person name="Kremer L.P.M."/>
            <person name="Lee S.L."/>
            <person name="Lopez-Ezquerra A."/>
            <person name="Mallet L."/>
            <person name="Monroy-Kuhn J.M."/>
            <person name="Moser A."/>
            <person name="Murali S.C."/>
            <person name="Muzny D.M."/>
            <person name="Otani S."/>
            <person name="Piulachs M.-D."/>
            <person name="Poelchau M."/>
            <person name="Qu J."/>
            <person name="Schaub F."/>
            <person name="Wada-Katsumata A."/>
            <person name="Worley K.C."/>
            <person name="Xie Q."/>
            <person name="Ylla G."/>
            <person name="Poulsen M."/>
            <person name="Gibbs R.A."/>
            <person name="Schal C."/>
            <person name="Richards S."/>
            <person name="Belles X."/>
            <person name="Korb J."/>
            <person name="Bornberg-Bauer E."/>
        </authorList>
    </citation>
    <scope>NUCLEOTIDE SEQUENCE [LARGE SCALE GENOMIC DNA]</scope>
    <source>
        <tissue evidence="2">Whole body</tissue>
    </source>
</reference>
<evidence type="ECO:0000313" key="3">
    <source>
        <dbReference type="Proteomes" id="UP000235965"/>
    </source>
</evidence>
<evidence type="ECO:0000256" key="1">
    <source>
        <dbReference type="SAM" id="MobiDB-lite"/>
    </source>
</evidence>
<feature type="compositionally biased region" description="Basic and acidic residues" evidence="1">
    <location>
        <begin position="3075"/>
        <end position="3139"/>
    </location>
</feature>
<name>A0A2J7QZN3_9NEOP</name>
<feature type="compositionally biased region" description="Basic and acidic residues" evidence="1">
    <location>
        <begin position="3269"/>
        <end position="3290"/>
    </location>
</feature>
<feature type="region of interest" description="Disordered" evidence="1">
    <location>
        <begin position="1375"/>
        <end position="1400"/>
    </location>
</feature>
<comment type="caution">
    <text evidence="2">The sequence shown here is derived from an EMBL/GenBank/DDBJ whole genome shotgun (WGS) entry which is preliminary data.</text>
</comment>
<feature type="region of interest" description="Disordered" evidence="1">
    <location>
        <begin position="3313"/>
        <end position="3467"/>
    </location>
</feature>
<feature type="compositionally biased region" description="Basic and acidic residues" evidence="1">
    <location>
        <begin position="1521"/>
        <end position="1541"/>
    </location>
</feature>
<feature type="compositionally biased region" description="Basic and acidic residues" evidence="1">
    <location>
        <begin position="2005"/>
        <end position="2028"/>
    </location>
</feature>
<feature type="compositionally biased region" description="Basic and acidic residues" evidence="1">
    <location>
        <begin position="1613"/>
        <end position="1626"/>
    </location>
</feature>
<feature type="region of interest" description="Disordered" evidence="1">
    <location>
        <begin position="1748"/>
        <end position="2028"/>
    </location>
</feature>
<feature type="compositionally biased region" description="Basic and acidic residues" evidence="1">
    <location>
        <begin position="1"/>
        <end position="10"/>
    </location>
</feature>
<feature type="compositionally biased region" description="Basic and acidic residues" evidence="1">
    <location>
        <begin position="1775"/>
        <end position="1805"/>
    </location>
</feature>
<feature type="compositionally biased region" description="Basic and acidic residues" evidence="1">
    <location>
        <begin position="3369"/>
        <end position="3393"/>
    </location>
</feature>
<feature type="compositionally biased region" description="Basic and acidic residues" evidence="1">
    <location>
        <begin position="3540"/>
        <end position="3550"/>
    </location>
</feature>
<dbReference type="OrthoDB" id="6612025at2759"/>